<feature type="region of interest" description="Disordered" evidence="1">
    <location>
        <begin position="1"/>
        <end position="157"/>
    </location>
</feature>
<dbReference type="Proteomes" id="UP001149165">
    <property type="component" value="Unassembled WGS sequence"/>
</dbReference>
<dbReference type="EMBL" id="JAPQKH010000006">
    <property type="protein sequence ID" value="KAJ5093270.1"/>
    <property type="molecule type" value="Genomic_DNA"/>
</dbReference>
<name>A0A9W9K594_9EURO</name>
<sequence length="189" mass="20009">MSKKSSKIKNKPRPPPAPGSKREGPTTEQNENPSELKGPSEEQDALSSELNKPSPEQTDPPSEQKEPSSEQKDSPPGPEEPPAEQPETTTDEKSTPSEQQPANISSPPPSTELPKGGRQARSDPVSGAADQAGALAQGALPNAGLELPGTPLQEEEKSSLKIKIHLNIHAKVQLNLDAQIYGDIVIGLL</sequence>
<protein>
    <submittedName>
        <fullName evidence="2">Uncharacterized protein</fullName>
    </submittedName>
</protein>
<evidence type="ECO:0000256" key="1">
    <source>
        <dbReference type="SAM" id="MobiDB-lite"/>
    </source>
</evidence>
<reference evidence="2" key="2">
    <citation type="journal article" date="2023" name="IMA Fungus">
        <title>Comparative genomic study of the Penicillium genus elucidates a diverse pangenome and 15 lateral gene transfer events.</title>
        <authorList>
            <person name="Petersen C."/>
            <person name="Sorensen T."/>
            <person name="Nielsen M.R."/>
            <person name="Sondergaard T.E."/>
            <person name="Sorensen J.L."/>
            <person name="Fitzpatrick D.A."/>
            <person name="Frisvad J.C."/>
            <person name="Nielsen K.L."/>
        </authorList>
    </citation>
    <scope>NUCLEOTIDE SEQUENCE</scope>
    <source>
        <strain evidence="2">IBT 30069</strain>
    </source>
</reference>
<feature type="compositionally biased region" description="Low complexity" evidence="1">
    <location>
        <begin position="127"/>
        <end position="145"/>
    </location>
</feature>
<reference evidence="2" key="1">
    <citation type="submission" date="2022-11" db="EMBL/GenBank/DDBJ databases">
        <authorList>
            <person name="Petersen C."/>
        </authorList>
    </citation>
    <scope>NUCLEOTIDE SEQUENCE</scope>
    <source>
        <strain evidence="2">IBT 30069</strain>
    </source>
</reference>
<keyword evidence="3" id="KW-1185">Reference proteome</keyword>
<evidence type="ECO:0000313" key="3">
    <source>
        <dbReference type="Proteomes" id="UP001149165"/>
    </source>
</evidence>
<accession>A0A9W9K594</accession>
<gene>
    <name evidence="2" type="ORF">N7456_009131</name>
</gene>
<feature type="compositionally biased region" description="Polar residues" evidence="1">
    <location>
        <begin position="45"/>
        <end position="61"/>
    </location>
</feature>
<evidence type="ECO:0000313" key="2">
    <source>
        <dbReference type="EMBL" id="KAJ5093270.1"/>
    </source>
</evidence>
<feature type="compositionally biased region" description="Polar residues" evidence="1">
    <location>
        <begin position="96"/>
        <end position="105"/>
    </location>
</feature>
<feature type="compositionally biased region" description="Basic residues" evidence="1">
    <location>
        <begin position="1"/>
        <end position="12"/>
    </location>
</feature>
<dbReference type="AlphaFoldDB" id="A0A9W9K594"/>
<proteinExistence type="predicted"/>
<feature type="compositionally biased region" description="Pro residues" evidence="1">
    <location>
        <begin position="75"/>
        <end position="84"/>
    </location>
</feature>
<dbReference type="OrthoDB" id="2279190at2759"/>
<organism evidence="2 3">
    <name type="scientific">Penicillium angulare</name>
    <dbReference type="NCBI Taxonomy" id="116970"/>
    <lineage>
        <taxon>Eukaryota</taxon>
        <taxon>Fungi</taxon>
        <taxon>Dikarya</taxon>
        <taxon>Ascomycota</taxon>
        <taxon>Pezizomycotina</taxon>
        <taxon>Eurotiomycetes</taxon>
        <taxon>Eurotiomycetidae</taxon>
        <taxon>Eurotiales</taxon>
        <taxon>Aspergillaceae</taxon>
        <taxon>Penicillium</taxon>
    </lineage>
</organism>
<comment type="caution">
    <text evidence="2">The sequence shown here is derived from an EMBL/GenBank/DDBJ whole genome shotgun (WGS) entry which is preliminary data.</text>
</comment>
<feature type="compositionally biased region" description="Basic and acidic residues" evidence="1">
    <location>
        <begin position="62"/>
        <end position="73"/>
    </location>
</feature>